<dbReference type="PANTHER" id="PTHR30032">
    <property type="entry name" value="N-ACETYLMURAMOYL-L-ALANINE AMIDASE-RELATED"/>
    <property type="match status" value="1"/>
</dbReference>
<feature type="domain" description="Transglutaminase-like" evidence="2">
    <location>
        <begin position="504"/>
        <end position="573"/>
    </location>
</feature>
<evidence type="ECO:0000313" key="4">
    <source>
        <dbReference type="Proteomes" id="UP000050326"/>
    </source>
</evidence>
<dbReference type="OrthoDB" id="9804872at2"/>
<evidence type="ECO:0000256" key="1">
    <source>
        <dbReference type="SAM" id="SignalP"/>
    </source>
</evidence>
<reference evidence="3 4" key="1">
    <citation type="submission" date="2015-09" db="EMBL/GenBank/DDBJ databases">
        <title>Genome sequence of Oxobacter pfennigii DSM 3222.</title>
        <authorList>
            <person name="Poehlein A."/>
            <person name="Bengelsdorf F.R."/>
            <person name="Schiel-Bengelsdorf B."/>
            <person name="Duerre P."/>
            <person name="Daniel R."/>
        </authorList>
    </citation>
    <scope>NUCLEOTIDE SEQUENCE [LARGE SCALE GENOMIC DNA]</scope>
    <source>
        <strain evidence="3 4">DSM 3222</strain>
    </source>
</reference>
<keyword evidence="3" id="KW-0378">Hydrolase</keyword>
<dbReference type="Proteomes" id="UP000050326">
    <property type="component" value="Unassembled WGS sequence"/>
</dbReference>
<sequence length="632" mass="69103">MLNFKKIICAAIVAAALLTTGYQISVQAAPVSNRIAGNDRYQTAVEVSKQGWDKSSYAVLATGEDFPDALCAAPLARILDAPILLTGKNVLEPKVSDELARLGAKDVYIIGGTGVISDDVKKQVELLGIKTERVSGSDRYQTSLEIAKRIQGSTEVVIATGEDFPDALSIAPAAAIKTLPIILTPKDKVPDETMSYLSNSGFGKAYVVGGTGVINGSVMTQLARYNPERLWGNDRYETNIAIINKFIGDFKWDKVYVATGSDFPDALSASALAPKTASPVLLTDRNPGSGTRDFILNSIPNENDVVVIGGEGVISKVTMDILLDVSQDTAQEHILIDEGSFEYGGVVTLSNDSNFAISDITFEIDLGTLNSSPYQREESMEVTGKNVQIVTDSYGSKKAVIKLNSLDGKQKLDYQITRRFKNAGIKYNADLSKTAGNYSGFEGYAKYTASEDKIESDNAAIKKKALELAKGEKNPYIIARNIFEFVNTNIDYDFSEANKGALNALNTKKGVCEDFADLFVAMLRSLGIPARVVTGYWVEVENQSNMDEAGQYGHAWAEFYLPEYGWIPAEPTVIKTNLEKRIAAFEYFANFNDPGHFIRGYQNEISYSLKYYTNTNTDPNVNIITSEYIKKL</sequence>
<dbReference type="GO" id="GO:0008745">
    <property type="term" value="F:N-acetylmuramoyl-L-alanine amidase activity"/>
    <property type="evidence" value="ECO:0007669"/>
    <property type="project" value="UniProtKB-EC"/>
</dbReference>
<protein>
    <submittedName>
        <fullName evidence="3">N-acetylmuramoyl-L-alanine amidase LytC</fullName>
        <ecNumber evidence="3">3.5.1.28</ecNumber>
    </submittedName>
</protein>
<dbReference type="Pfam" id="PF04122">
    <property type="entry name" value="CW_binding_2"/>
    <property type="match status" value="3"/>
</dbReference>
<keyword evidence="1" id="KW-0732">Signal</keyword>
<dbReference type="PANTHER" id="PTHR30032:SF8">
    <property type="entry name" value="GERMINATION-SPECIFIC N-ACETYLMURAMOYL-L-ALANINE AMIDASE"/>
    <property type="match status" value="1"/>
</dbReference>
<proteinExistence type="predicted"/>
<dbReference type="EMBL" id="LKET01000039">
    <property type="protein sequence ID" value="KPU43440.1"/>
    <property type="molecule type" value="Genomic_DNA"/>
</dbReference>
<evidence type="ECO:0000313" key="3">
    <source>
        <dbReference type="EMBL" id="KPU43440.1"/>
    </source>
</evidence>
<dbReference type="AlphaFoldDB" id="A0A0N8NSZ9"/>
<dbReference type="Pfam" id="PF01841">
    <property type="entry name" value="Transglut_core"/>
    <property type="match status" value="1"/>
</dbReference>
<comment type="caution">
    <text evidence="3">The sequence shown here is derived from an EMBL/GenBank/DDBJ whole genome shotgun (WGS) entry which is preliminary data.</text>
</comment>
<dbReference type="SMART" id="SM00460">
    <property type="entry name" value="TGc"/>
    <property type="match status" value="1"/>
</dbReference>
<dbReference type="STRING" id="36849.OXPF_28810"/>
<dbReference type="PATRIC" id="fig|36849.3.peg.3046"/>
<dbReference type="Gene3D" id="3.10.620.30">
    <property type="match status" value="1"/>
</dbReference>
<dbReference type="RefSeq" id="WP_054875882.1">
    <property type="nucleotide sequence ID" value="NZ_LKET01000039.1"/>
</dbReference>
<dbReference type="InterPro" id="IPR002931">
    <property type="entry name" value="Transglutaminase-like"/>
</dbReference>
<dbReference type="InterPro" id="IPR038765">
    <property type="entry name" value="Papain-like_cys_pep_sf"/>
</dbReference>
<name>A0A0N8NSZ9_9CLOT</name>
<feature type="signal peptide" evidence="1">
    <location>
        <begin position="1"/>
        <end position="28"/>
    </location>
</feature>
<dbReference type="SUPFAM" id="SSF54001">
    <property type="entry name" value="Cysteine proteinases"/>
    <property type="match status" value="1"/>
</dbReference>
<dbReference type="InterPro" id="IPR007253">
    <property type="entry name" value="Cell_wall-bd_2"/>
</dbReference>
<gene>
    <name evidence="3" type="primary">lytC_15</name>
    <name evidence="3" type="ORF">OXPF_28810</name>
</gene>
<organism evidence="3 4">
    <name type="scientific">Oxobacter pfennigii</name>
    <dbReference type="NCBI Taxonomy" id="36849"/>
    <lineage>
        <taxon>Bacteria</taxon>
        <taxon>Bacillati</taxon>
        <taxon>Bacillota</taxon>
        <taxon>Clostridia</taxon>
        <taxon>Eubacteriales</taxon>
        <taxon>Clostridiaceae</taxon>
        <taxon>Oxobacter</taxon>
    </lineage>
</organism>
<dbReference type="Gene3D" id="3.40.50.12090">
    <property type="match status" value="2"/>
</dbReference>
<dbReference type="InterPro" id="IPR051922">
    <property type="entry name" value="Bact_Sporulation_Assoc"/>
</dbReference>
<dbReference type="EC" id="3.5.1.28" evidence="3"/>
<evidence type="ECO:0000259" key="2">
    <source>
        <dbReference type="SMART" id="SM00460"/>
    </source>
</evidence>
<feature type="chain" id="PRO_5006028831" evidence="1">
    <location>
        <begin position="29"/>
        <end position="632"/>
    </location>
</feature>
<keyword evidence="4" id="KW-1185">Reference proteome</keyword>
<accession>A0A0N8NSZ9</accession>